<gene>
    <name evidence="7" type="ORF">Slati_1625800</name>
</gene>
<feature type="region of interest" description="Disordered" evidence="4">
    <location>
        <begin position="481"/>
        <end position="515"/>
    </location>
</feature>
<dbReference type="FunFam" id="3.30.70.330:FF:000719">
    <property type="entry name" value="Predicted protein"/>
    <property type="match status" value="1"/>
</dbReference>
<reference evidence="7" key="2">
    <citation type="journal article" date="2024" name="Plant">
        <title>Genomic evolution and insights into agronomic trait innovations of Sesamum species.</title>
        <authorList>
            <person name="Miao H."/>
            <person name="Wang L."/>
            <person name="Qu L."/>
            <person name="Liu H."/>
            <person name="Sun Y."/>
            <person name="Le M."/>
            <person name="Wang Q."/>
            <person name="Wei S."/>
            <person name="Zheng Y."/>
            <person name="Lin W."/>
            <person name="Duan Y."/>
            <person name="Cao H."/>
            <person name="Xiong S."/>
            <person name="Wang X."/>
            <person name="Wei L."/>
            <person name="Li C."/>
            <person name="Ma Q."/>
            <person name="Ju M."/>
            <person name="Zhao R."/>
            <person name="Li G."/>
            <person name="Mu C."/>
            <person name="Tian Q."/>
            <person name="Mei H."/>
            <person name="Zhang T."/>
            <person name="Gao T."/>
            <person name="Zhang H."/>
        </authorList>
    </citation>
    <scope>NUCLEOTIDE SEQUENCE</scope>
    <source>
        <strain evidence="7">KEN1</strain>
    </source>
</reference>
<protein>
    <submittedName>
        <fullName evidence="7">Zinc finger CCCH domain-containing protein 41</fullName>
    </submittedName>
</protein>
<feature type="region of interest" description="Disordered" evidence="4">
    <location>
        <begin position="894"/>
        <end position="1000"/>
    </location>
</feature>
<dbReference type="AlphaFoldDB" id="A0AAW2X9F9"/>
<feature type="compositionally biased region" description="Polar residues" evidence="4">
    <location>
        <begin position="94"/>
        <end position="103"/>
    </location>
</feature>
<evidence type="ECO:0000259" key="5">
    <source>
        <dbReference type="PROSITE" id="PS50102"/>
    </source>
</evidence>
<dbReference type="CDD" id="cd12257">
    <property type="entry name" value="RRM1_RBM26_like"/>
    <property type="match status" value="1"/>
</dbReference>
<dbReference type="PANTHER" id="PTHR14398:SF0">
    <property type="entry name" value="ZINC FINGER PROTEIN SWM"/>
    <property type="match status" value="1"/>
</dbReference>
<dbReference type="SMART" id="SM00356">
    <property type="entry name" value="ZnF_C3H1"/>
    <property type="match status" value="1"/>
</dbReference>
<keyword evidence="3" id="KW-0479">Metal-binding</keyword>
<reference evidence="7" key="1">
    <citation type="submission" date="2020-06" db="EMBL/GenBank/DDBJ databases">
        <authorList>
            <person name="Li T."/>
            <person name="Hu X."/>
            <person name="Zhang T."/>
            <person name="Song X."/>
            <person name="Zhang H."/>
            <person name="Dai N."/>
            <person name="Sheng W."/>
            <person name="Hou X."/>
            <person name="Wei L."/>
        </authorList>
    </citation>
    <scope>NUCLEOTIDE SEQUENCE</scope>
    <source>
        <strain evidence="7">KEN1</strain>
        <tissue evidence="7">Leaf</tissue>
    </source>
</reference>
<dbReference type="PROSITE" id="PS50102">
    <property type="entry name" value="RRM"/>
    <property type="match status" value="1"/>
</dbReference>
<feature type="compositionally biased region" description="Polar residues" evidence="4">
    <location>
        <begin position="432"/>
        <end position="443"/>
    </location>
</feature>
<feature type="region of interest" description="Disordered" evidence="4">
    <location>
        <begin position="54"/>
        <end position="134"/>
    </location>
</feature>
<comment type="caution">
    <text evidence="7">The sequence shown here is derived from an EMBL/GenBank/DDBJ whole genome shotgun (WGS) entry which is preliminary data.</text>
</comment>
<name>A0AAW2X9F9_9LAMI</name>
<feature type="domain" description="C3H1-type" evidence="6">
    <location>
        <begin position="273"/>
        <end position="301"/>
    </location>
</feature>
<dbReference type="EMBL" id="JACGWN010000005">
    <property type="protein sequence ID" value="KAL0450694.1"/>
    <property type="molecule type" value="Genomic_DNA"/>
</dbReference>
<sequence length="1000" mass="109032">MSFSLFRSWSYHRLIYVTLVNSINASARRIELQGIANLIYFVLYEHPMELKVSSEKPGFSSSDCGSDPDEKEISEGEDEDDDRNHKHRRREARSQSLEGNSIDQGLARPYRKRNRPFENGYSYREGDPQSGETWKNYNIASERDFSRFDKRRSFQASYSRAPLELNQRIRVNQTLSGEVGPVRGRGRDPISWGIRDSRLGLVDVASQIAQPGPVPSALFGRGLPMPNMSNAPSSSWNAFGLVPGVPNGGLDSLHPLGLQGALRPAISPPMNIGIPRQRCRDFEERGFCLRGDMCPMEHGVNRIVIEDVQSLSQFNLPVSLPGSQLMGTSSGQGALPVVNSKAFHAKTSKSGMTEDGSALNGGVMGGSMVGASDVYDPDQPLWTNDNPETSAALLALNQSNADETEAFPDMDPSDRQNIESYEGFNDERPLRNASTAGSQSSSVWGRIGSSKRGSGVKEKIDSVATPSSYLERNINGEEARKTSLPNVPDQGKWTNADGNGPLLKESSLKPHGDSVRNIRKPSQKALRTLFVNGIPLKDNKREALLSHFQKFGEVIDIYIPMHSERAFVQFSKREEAEAALRAPDAVMGNRFIKLWWANRDNIPDDGTSGTSNVPITPRGMTVKTALPHSFVLDKGKETPHPAGGKDGNAHSAGTQVPVYEHPKHMVANGPKAPPPQQKKLESLELLKEELRKKQEMLEQKRNEFRRQLDKLEKQAVGSKDVTVSDLTSRRSKGEIPTDHAKAETSKSSPRDAIPTGNDTSAEHAVPHASTSNPSAPVREPLKPSLRPLAAAGPPFTVNRFKLDNRPTAFRILSPLPAGLANVAALEEHFSTYGELSSVEMEESKLQETNDASVPSADISARISFTTRRFAEKAFLHGKCWQGHKLQFMWLSSTSSGKEGAAGNHSSTSNMTSDAKVQPTGEDASTPSQKISGIEGASSGNLSSSSNMIVDSNVQPSGEDVSTHPQDIAAAETGEPDHPATEVDADSTEQDKDAKSISTSF</sequence>
<accession>A0AAW2X9F9</accession>
<dbReference type="Pfam" id="PF00076">
    <property type="entry name" value="RRM_1"/>
    <property type="match status" value="1"/>
</dbReference>
<keyword evidence="3" id="KW-0863">Zinc-finger</keyword>
<proteinExistence type="predicted"/>
<dbReference type="PANTHER" id="PTHR14398">
    <property type="entry name" value="RNA RECOGNITION RRM/RNP DOMAIN"/>
    <property type="match status" value="1"/>
</dbReference>
<dbReference type="InterPro" id="IPR000504">
    <property type="entry name" value="RRM_dom"/>
</dbReference>
<feature type="compositionally biased region" description="Basic and acidic residues" evidence="4">
    <location>
        <begin position="506"/>
        <end position="515"/>
    </location>
</feature>
<dbReference type="GO" id="GO:0003723">
    <property type="term" value="F:RNA binding"/>
    <property type="evidence" value="ECO:0007669"/>
    <property type="project" value="UniProtKB-UniRule"/>
</dbReference>
<dbReference type="InterPro" id="IPR045137">
    <property type="entry name" value="RBM26/27"/>
</dbReference>
<feature type="region of interest" description="Disordered" evidence="4">
    <location>
        <begin position="632"/>
        <end position="654"/>
    </location>
</feature>
<evidence type="ECO:0000256" key="3">
    <source>
        <dbReference type="PROSITE-ProRule" id="PRU00723"/>
    </source>
</evidence>
<dbReference type="GO" id="GO:0008270">
    <property type="term" value="F:zinc ion binding"/>
    <property type="evidence" value="ECO:0007669"/>
    <property type="project" value="UniProtKB-KW"/>
</dbReference>
<keyword evidence="1 2" id="KW-0694">RNA-binding</keyword>
<feature type="compositionally biased region" description="Acidic residues" evidence="4">
    <location>
        <begin position="66"/>
        <end position="81"/>
    </location>
</feature>
<feature type="compositionally biased region" description="Basic and acidic residues" evidence="4">
    <location>
        <begin position="727"/>
        <end position="744"/>
    </location>
</feature>
<keyword evidence="3" id="KW-0862">Zinc</keyword>
<dbReference type="InterPro" id="IPR012677">
    <property type="entry name" value="Nucleotide-bd_a/b_plait_sf"/>
</dbReference>
<organism evidence="7">
    <name type="scientific">Sesamum latifolium</name>
    <dbReference type="NCBI Taxonomy" id="2727402"/>
    <lineage>
        <taxon>Eukaryota</taxon>
        <taxon>Viridiplantae</taxon>
        <taxon>Streptophyta</taxon>
        <taxon>Embryophyta</taxon>
        <taxon>Tracheophyta</taxon>
        <taxon>Spermatophyta</taxon>
        <taxon>Magnoliopsida</taxon>
        <taxon>eudicotyledons</taxon>
        <taxon>Gunneridae</taxon>
        <taxon>Pentapetalae</taxon>
        <taxon>asterids</taxon>
        <taxon>lamiids</taxon>
        <taxon>Lamiales</taxon>
        <taxon>Pedaliaceae</taxon>
        <taxon>Sesamum</taxon>
    </lineage>
</organism>
<evidence type="ECO:0000256" key="2">
    <source>
        <dbReference type="PROSITE-ProRule" id="PRU00176"/>
    </source>
</evidence>
<dbReference type="InterPro" id="IPR000571">
    <property type="entry name" value="Znf_CCCH"/>
</dbReference>
<dbReference type="GO" id="GO:0005634">
    <property type="term" value="C:nucleus"/>
    <property type="evidence" value="ECO:0007669"/>
    <property type="project" value="TreeGrafter"/>
</dbReference>
<evidence type="ECO:0000259" key="6">
    <source>
        <dbReference type="PROSITE" id="PS50103"/>
    </source>
</evidence>
<feature type="domain" description="RRM" evidence="5">
    <location>
        <begin position="527"/>
        <end position="599"/>
    </location>
</feature>
<feature type="compositionally biased region" description="Low complexity" evidence="4">
    <location>
        <begin position="937"/>
        <end position="946"/>
    </location>
</feature>
<dbReference type="PROSITE" id="PS50103">
    <property type="entry name" value="ZF_C3H1"/>
    <property type="match status" value="1"/>
</dbReference>
<feature type="zinc finger region" description="C3H1-type" evidence="3">
    <location>
        <begin position="273"/>
        <end position="301"/>
    </location>
</feature>
<feature type="compositionally biased region" description="Polar residues" evidence="4">
    <location>
        <begin position="903"/>
        <end position="914"/>
    </location>
</feature>
<evidence type="ECO:0000313" key="7">
    <source>
        <dbReference type="EMBL" id="KAL0450694.1"/>
    </source>
</evidence>
<dbReference type="Gene3D" id="3.30.70.330">
    <property type="match status" value="1"/>
</dbReference>
<evidence type="ECO:0000256" key="1">
    <source>
        <dbReference type="ARBA" id="ARBA00022884"/>
    </source>
</evidence>
<dbReference type="InterPro" id="IPR035979">
    <property type="entry name" value="RBD_domain_sf"/>
</dbReference>
<dbReference type="SUPFAM" id="SSF54928">
    <property type="entry name" value="RNA-binding domain, RBD"/>
    <property type="match status" value="2"/>
</dbReference>
<dbReference type="SMART" id="SM00360">
    <property type="entry name" value="RRM"/>
    <property type="match status" value="1"/>
</dbReference>
<feature type="region of interest" description="Disordered" evidence="4">
    <location>
        <begin position="423"/>
        <end position="459"/>
    </location>
</feature>
<feature type="region of interest" description="Disordered" evidence="4">
    <location>
        <begin position="715"/>
        <end position="790"/>
    </location>
</feature>
<evidence type="ECO:0000256" key="4">
    <source>
        <dbReference type="SAM" id="MobiDB-lite"/>
    </source>
</evidence>